<keyword evidence="1" id="KW-0732">Signal</keyword>
<feature type="chain" id="PRO_5002794301" evidence="1">
    <location>
        <begin position="27"/>
        <end position="241"/>
    </location>
</feature>
<accession>B3PN18</accession>
<proteinExistence type="predicted"/>
<dbReference type="HOGENOM" id="CLU_1150850_0_0_14"/>
<dbReference type="RefSeq" id="WP_012498377.1">
    <property type="nucleotide sequence ID" value="NC_011025.1"/>
</dbReference>
<evidence type="ECO:0000256" key="1">
    <source>
        <dbReference type="SAM" id="SignalP"/>
    </source>
</evidence>
<reference evidence="2 3" key="1">
    <citation type="journal article" date="2008" name="Infect. Immun.">
        <title>Genome of Mycoplasma arthritidis.</title>
        <authorList>
            <person name="Dybvig K."/>
            <person name="Zuhua C."/>
            <person name="Lao P."/>
            <person name="Jordan D.S."/>
            <person name="French C.T."/>
            <person name="Tu A.H."/>
            <person name="Loraine A.E."/>
        </authorList>
    </citation>
    <scope>NUCLEOTIDE SEQUENCE [LARGE SCALE GENOMIC DNA]</scope>
    <source>
        <strain evidence="2 3">158L3-1</strain>
    </source>
</reference>
<sequence length="241" mass="27858">MLRNIKKILLTATVAAPIALAPILLASCEDKPTLEPNLKNATYDAQSKEYKFAGSASAFHSENRKVTNPVDNSDLAYNIYEYERNEDGSYKKDAKGNFIPKKDKNNQEIFNINHIPAKFKNLFSRLFNLSNLKARYSFRIFSFTWDELNKYWPNAANKRRYAIYKNRPDVLFFCIYWIEKENQVTSAFREAVNEVLSKLAEPGVPYSDEEAPWPFHPGLLNDDGYYLKNISDPIPVMFSEL</sequence>
<feature type="signal peptide" evidence="1">
    <location>
        <begin position="1"/>
        <end position="26"/>
    </location>
</feature>
<dbReference type="Proteomes" id="UP000008812">
    <property type="component" value="Chromosome"/>
</dbReference>
<dbReference type="AlphaFoldDB" id="B3PN18"/>
<dbReference type="STRING" id="243272.MARTH_orf640"/>
<dbReference type="PROSITE" id="PS51257">
    <property type="entry name" value="PROKAR_LIPOPROTEIN"/>
    <property type="match status" value="1"/>
</dbReference>
<dbReference type="KEGG" id="mat:MARTH_orf640"/>
<evidence type="ECO:0000313" key="2">
    <source>
        <dbReference type="EMBL" id="ACF07420.1"/>
    </source>
</evidence>
<keyword evidence="3" id="KW-1185">Reference proteome</keyword>
<evidence type="ECO:0000313" key="3">
    <source>
        <dbReference type="Proteomes" id="UP000008812"/>
    </source>
</evidence>
<protein>
    <submittedName>
        <fullName evidence="2">Hypothetical lipoprotein</fullName>
    </submittedName>
</protein>
<gene>
    <name evidence="2" type="ordered locus">MARTH_orf640</name>
</gene>
<keyword evidence="2" id="KW-0449">Lipoprotein</keyword>
<name>B3PN18_META1</name>
<dbReference type="EMBL" id="CP001047">
    <property type="protein sequence ID" value="ACF07420.1"/>
    <property type="molecule type" value="Genomic_DNA"/>
</dbReference>
<organism evidence="2 3">
    <name type="scientific">Metamycoplasma arthritidis (strain 158L3-1)</name>
    <name type="common">Mycoplasma arthritidis</name>
    <dbReference type="NCBI Taxonomy" id="243272"/>
    <lineage>
        <taxon>Bacteria</taxon>
        <taxon>Bacillati</taxon>
        <taxon>Mycoplasmatota</taxon>
        <taxon>Mycoplasmoidales</taxon>
        <taxon>Metamycoplasmataceae</taxon>
        <taxon>Metamycoplasma</taxon>
    </lineage>
</organism>
<dbReference type="eggNOG" id="ENOG5031YFT">
    <property type="taxonomic scope" value="Bacteria"/>
</dbReference>